<dbReference type="SUPFAM" id="SSF53850">
    <property type="entry name" value="Periplasmic binding protein-like II"/>
    <property type="match status" value="1"/>
</dbReference>
<feature type="transmembrane region" description="Helical" evidence="13">
    <location>
        <begin position="260"/>
        <end position="282"/>
    </location>
</feature>
<evidence type="ECO:0000256" key="6">
    <source>
        <dbReference type="ARBA" id="ARBA00022989"/>
    </source>
</evidence>
<keyword evidence="4" id="KW-1003">Cell membrane</keyword>
<dbReference type="GO" id="GO:0005886">
    <property type="term" value="C:plasma membrane"/>
    <property type="evidence" value="ECO:0007669"/>
    <property type="project" value="UniProtKB-SubCell"/>
</dbReference>
<evidence type="ECO:0000256" key="7">
    <source>
        <dbReference type="ARBA" id="ARBA00023065"/>
    </source>
</evidence>
<feature type="transmembrane region" description="Helical" evidence="13">
    <location>
        <begin position="330"/>
        <end position="356"/>
    </location>
</feature>
<dbReference type="eggNOG" id="KOG1054">
    <property type="taxonomic scope" value="Eukaryota"/>
</dbReference>
<evidence type="ECO:0000256" key="11">
    <source>
        <dbReference type="ARBA" id="ARBA00023286"/>
    </source>
</evidence>
<evidence type="ECO:0008006" key="18">
    <source>
        <dbReference type="Google" id="ProtNLM"/>
    </source>
</evidence>
<dbReference type="OMA" id="ETRIFAF"/>
<keyword evidence="17" id="KW-1185">Reference proteome</keyword>
<keyword evidence="9" id="KW-0675">Receptor</keyword>
<dbReference type="InterPro" id="IPR001320">
    <property type="entry name" value="Iontro_rcpt_C"/>
</dbReference>
<keyword evidence="5 13" id="KW-0812">Transmembrane</keyword>
<dbReference type="GO" id="GO:0050906">
    <property type="term" value="P:detection of stimulus involved in sensory perception"/>
    <property type="evidence" value="ECO:0007669"/>
    <property type="project" value="UniProtKB-ARBA"/>
</dbReference>
<organism evidence="16 17">
    <name type="scientific">Strigamia maritima</name>
    <name type="common">European centipede</name>
    <name type="synonym">Geophilus maritimus</name>
    <dbReference type="NCBI Taxonomy" id="126957"/>
    <lineage>
        <taxon>Eukaryota</taxon>
        <taxon>Metazoa</taxon>
        <taxon>Ecdysozoa</taxon>
        <taxon>Arthropoda</taxon>
        <taxon>Myriapoda</taxon>
        <taxon>Chilopoda</taxon>
        <taxon>Pleurostigmophora</taxon>
        <taxon>Geophilomorpha</taxon>
        <taxon>Linotaeniidae</taxon>
        <taxon>Strigamia</taxon>
    </lineage>
</organism>
<evidence type="ECO:0000313" key="17">
    <source>
        <dbReference type="Proteomes" id="UP000014500"/>
    </source>
</evidence>
<evidence type="ECO:0000259" key="14">
    <source>
        <dbReference type="Pfam" id="PF00060"/>
    </source>
</evidence>
<evidence type="ECO:0000256" key="10">
    <source>
        <dbReference type="ARBA" id="ARBA00023180"/>
    </source>
</evidence>
<feature type="domain" description="Ionotropic glutamate receptor L-glutamate and glycine-binding" evidence="15">
    <location>
        <begin position="147"/>
        <end position="244"/>
    </location>
</feature>
<dbReference type="EnsemblMetazoa" id="SMAR013274-RA">
    <property type="protein sequence ID" value="SMAR013274-PA"/>
    <property type="gene ID" value="SMAR013274"/>
</dbReference>
<dbReference type="Gene3D" id="1.10.287.70">
    <property type="match status" value="1"/>
</dbReference>
<feature type="domain" description="Ionotropic glutamate receptor C-terminal" evidence="14">
    <location>
        <begin position="264"/>
        <end position="522"/>
    </location>
</feature>
<dbReference type="Proteomes" id="UP000014500">
    <property type="component" value="Unassembled WGS sequence"/>
</dbReference>
<dbReference type="PhylomeDB" id="T1JHE3"/>
<evidence type="ECO:0000256" key="1">
    <source>
        <dbReference type="ARBA" id="ARBA00004651"/>
    </source>
</evidence>
<comment type="subcellular location">
    <subcellularLocation>
        <location evidence="1">Cell membrane</location>
        <topology evidence="1">Multi-pass membrane protein</topology>
    </subcellularLocation>
</comment>
<keyword evidence="11" id="KW-1071">Ligand-gated ion channel</keyword>
<dbReference type="AlphaFoldDB" id="T1JHE3"/>
<feature type="transmembrane region" description="Helical" evidence="13">
    <location>
        <begin position="508"/>
        <end position="531"/>
    </location>
</feature>
<dbReference type="GO" id="GO:0015276">
    <property type="term" value="F:ligand-gated monoatomic ion channel activity"/>
    <property type="evidence" value="ECO:0007669"/>
    <property type="project" value="InterPro"/>
</dbReference>
<evidence type="ECO:0000259" key="15">
    <source>
        <dbReference type="Pfam" id="PF10613"/>
    </source>
</evidence>
<name>T1JHE3_STRMM</name>
<dbReference type="Pfam" id="PF00060">
    <property type="entry name" value="Lig_chan"/>
    <property type="match status" value="1"/>
</dbReference>
<keyword evidence="7" id="KW-0406">Ion transport</keyword>
<dbReference type="Gene3D" id="3.40.190.10">
    <property type="entry name" value="Periplasmic binding protein-like II"/>
    <property type="match status" value="2"/>
</dbReference>
<dbReference type="STRING" id="126957.T1JHE3"/>
<evidence type="ECO:0000256" key="8">
    <source>
        <dbReference type="ARBA" id="ARBA00023136"/>
    </source>
</evidence>
<keyword evidence="12" id="KW-0407">Ion channel</keyword>
<keyword evidence="6 13" id="KW-1133">Transmembrane helix</keyword>
<feature type="transmembrane region" description="Helical" evidence="13">
    <location>
        <begin position="303"/>
        <end position="324"/>
    </location>
</feature>
<keyword evidence="8 13" id="KW-0472">Membrane</keyword>
<evidence type="ECO:0000256" key="4">
    <source>
        <dbReference type="ARBA" id="ARBA00022475"/>
    </source>
</evidence>
<dbReference type="PANTHER" id="PTHR42643">
    <property type="entry name" value="IONOTROPIC RECEPTOR 20A-RELATED"/>
    <property type="match status" value="1"/>
</dbReference>
<reference evidence="17" key="1">
    <citation type="submission" date="2011-05" db="EMBL/GenBank/DDBJ databases">
        <authorList>
            <person name="Richards S.R."/>
            <person name="Qu J."/>
            <person name="Jiang H."/>
            <person name="Jhangiani S.N."/>
            <person name="Agravi P."/>
            <person name="Goodspeed R."/>
            <person name="Gross S."/>
            <person name="Mandapat C."/>
            <person name="Jackson L."/>
            <person name="Mathew T."/>
            <person name="Pu L."/>
            <person name="Thornton R."/>
            <person name="Saada N."/>
            <person name="Wilczek-Boney K.B."/>
            <person name="Lee S."/>
            <person name="Kovar C."/>
            <person name="Wu Y."/>
            <person name="Scherer S.E."/>
            <person name="Worley K.C."/>
            <person name="Muzny D.M."/>
            <person name="Gibbs R."/>
        </authorList>
    </citation>
    <scope>NUCLEOTIDE SEQUENCE</scope>
    <source>
        <strain evidence="17">Brora</strain>
    </source>
</reference>
<dbReference type="EMBL" id="JH431545">
    <property type="status" value="NOT_ANNOTATED_CDS"/>
    <property type="molecule type" value="Genomic_DNA"/>
</dbReference>
<evidence type="ECO:0000256" key="9">
    <source>
        <dbReference type="ARBA" id="ARBA00023170"/>
    </source>
</evidence>
<dbReference type="InterPro" id="IPR052192">
    <property type="entry name" value="Insect_Ionotropic_Sensory_Rcpt"/>
</dbReference>
<dbReference type="PANTHER" id="PTHR42643:SF24">
    <property type="entry name" value="IONOTROPIC RECEPTOR 60A"/>
    <property type="match status" value="1"/>
</dbReference>
<proteinExistence type="inferred from homology"/>
<keyword evidence="10" id="KW-0325">Glycoprotein</keyword>
<protein>
    <recommendedName>
        <fullName evidence="18">Ionotropic glutamate receptor C-terminal domain-containing protein</fullName>
    </recommendedName>
</protein>
<keyword evidence="3" id="KW-0813">Transport</keyword>
<evidence type="ECO:0000256" key="2">
    <source>
        <dbReference type="ARBA" id="ARBA00008685"/>
    </source>
</evidence>
<sequence length="541" mass="62224">MMYQYFDTTIKQWNECSLDVVSTFSYNIQTSRYHPTNWVFINQNTTLHFEPFYIPHDIKIYLIETQILQKTWHVHRLYYATGNILIKKHLSVGNMELNSFELKISAQPFPELTGKSFRFTAVSNAAKNKISAALTTLNNVVYQVPVFAITQQGPKKDAKQKRKGFNNEMIGILQRVINFTYIVEEPPDHLYGGIYQNNTPYGMLAKLYKNESDMGATLIQTKERATIIDFSSCVIQIQGKIVYRHIQEIKPRIFFYLEPFLAVIWTCITCLTLLIAVLLTFNKYIYKFIITKCNKPKNLLKSFTNYVINSFYTLLLTGVPVIVFNLSSNIILQVFHLFCLMMFTGYSSTLTSILTVSKVHIPFESLEELVFQTDYSVCITKGTPEEEIFRTSKLLSFTTGWGKIQSDPNKYLAKTREIGLDLVYRSKSALLSEEIMGSISLKGNCSYRFAKLPFYKATVGYIYRKEFIYKNILSVRESGTLQKISNDNLPAPHNEGCQDKILVKQLKLSIIIGLFLTLLGGIVISLLVFAIEICIYKYKFI</sequence>
<reference evidence="16" key="2">
    <citation type="submission" date="2015-02" db="UniProtKB">
        <authorList>
            <consortium name="EnsemblMetazoa"/>
        </authorList>
    </citation>
    <scope>IDENTIFICATION</scope>
</reference>
<evidence type="ECO:0000256" key="5">
    <source>
        <dbReference type="ARBA" id="ARBA00022692"/>
    </source>
</evidence>
<evidence type="ECO:0000313" key="16">
    <source>
        <dbReference type="EnsemblMetazoa" id="SMAR013274-PA"/>
    </source>
</evidence>
<comment type="similarity">
    <text evidence="2">Belongs to the glutamate-gated ion channel (TC 1.A.10.1) family.</text>
</comment>
<dbReference type="InterPro" id="IPR019594">
    <property type="entry name" value="Glu/Gly-bd"/>
</dbReference>
<evidence type="ECO:0000256" key="13">
    <source>
        <dbReference type="SAM" id="Phobius"/>
    </source>
</evidence>
<dbReference type="HOGENOM" id="CLU_439635_0_0_1"/>
<dbReference type="Pfam" id="PF10613">
    <property type="entry name" value="Lig_chan-Glu_bd"/>
    <property type="match status" value="1"/>
</dbReference>
<accession>T1JHE3</accession>
<evidence type="ECO:0000256" key="12">
    <source>
        <dbReference type="ARBA" id="ARBA00023303"/>
    </source>
</evidence>
<evidence type="ECO:0000256" key="3">
    <source>
        <dbReference type="ARBA" id="ARBA00022448"/>
    </source>
</evidence>